<feature type="signal peptide" evidence="2">
    <location>
        <begin position="1"/>
        <end position="19"/>
    </location>
</feature>
<feature type="transmembrane region" description="Helical" evidence="1">
    <location>
        <begin position="496"/>
        <end position="513"/>
    </location>
</feature>
<dbReference type="InterPro" id="IPR052728">
    <property type="entry name" value="O2_lipid_transport_reg"/>
</dbReference>
<dbReference type="Proteomes" id="UP001303046">
    <property type="component" value="Unassembled WGS sequence"/>
</dbReference>
<feature type="transmembrane region" description="Helical" evidence="1">
    <location>
        <begin position="467"/>
        <end position="484"/>
    </location>
</feature>
<dbReference type="InterPro" id="IPR006621">
    <property type="entry name" value="Nose-resist-to-fluoxetine_N"/>
</dbReference>
<proteinExistence type="predicted"/>
<dbReference type="Pfam" id="PF20146">
    <property type="entry name" value="NRF"/>
    <property type="match status" value="1"/>
</dbReference>
<keyword evidence="5" id="KW-1185">Reference proteome</keyword>
<dbReference type="EMBL" id="JAVFWL010000001">
    <property type="protein sequence ID" value="KAK6731636.1"/>
    <property type="molecule type" value="Genomic_DNA"/>
</dbReference>
<feature type="transmembrane region" description="Helical" evidence="1">
    <location>
        <begin position="641"/>
        <end position="661"/>
    </location>
</feature>
<dbReference type="PANTHER" id="PTHR11161:SF0">
    <property type="entry name" value="O-ACYLTRANSFERASE LIKE PROTEIN"/>
    <property type="match status" value="1"/>
</dbReference>
<keyword evidence="1" id="KW-0472">Membrane</keyword>
<organism evidence="4 5">
    <name type="scientific">Necator americanus</name>
    <name type="common">Human hookworm</name>
    <dbReference type="NCBI Taxonomy" id="51031"/>
    <lineage>
        <taxon>Eukaryota</taxon>
        <taxon>Metazoa</taxon>
        <taxon>Ecdysozoa</taxon>
        <taxon>Nematoda</taxon>
        <taxon>Chromadorea</taxon>
        <taxon>Rhabditida</taxon>
        <taxon>Rhabditina</taxon>
        <taxon>Rhabditomorpha</taxon>
        <taxon>Strongyloidea</taxon>
        <taxon>Ancylostomatidae</taxon>
        <taxon>Bunostominae</taxon>
        <taxon>Necator</taxon>
    </lineage>
</organism>
<evidence type="ECO:0000256" key="1">
    <source>
        <dbReference type="SAM" id="Phobius"/>
    </source>
</evidence>
<feature type="transmembrane region" description="Helical" evidence="1">
    <location>
        <begin position="347"/>
        <end position="368"/>
    </location>
</feature>
<evidence type="ECO:0000256" key="2">
    <source>
        <dbReference type="SAM" id="SignalP"/>
    </source>
</evidence>
<dbReference type="Pfam" id="PF01757">
    <property type="entry name" value="Acyl_transf_3"/>
    <property type="match status" value="1"/>
</dbReference>
<keyword evidence="2" id="KW-0732">Signal</keyword>
<dbReference type="SMART" id="SM00703">
    <property type="entry name" value="NRF"/>
    <property type="match status" value="1"/>
</dbReference>
<feature type="domain" description="Nose resistant-to-fluoxetine protein N-terminal" evidence="3">
    <location>
        <begin position="62"/>
        <end position="181"/>
    </location>
</feature>
<feature type="transmembrane region" description="Helical" evidence="1">
    <location>
        <begin position="605"/>
        <end position="621"/>
    </location>
</feature>
<keyword evidence="1" id="KW-0812">Transmembrane</keyword>
<accession>A0ABR1C2Z1</accession>
<feature type="transmembrane region" description="Helical" evidence="1">
    <location>
        <begin position="566"/>
        <end position="584"/>
    </location>
</feature>
<feature type="transmembrane region" description="Helical" evidence="1">
    <location>
        <begin position="301"/>
        <end position="324"/>
    </location>
</feature>
<protein>
    <recommendedName>
        <fullName evidence="3">Nose resistant-to-fluoxetine protein N-terminal domain-containing protein</fullName>
    </recommendedName>
</protein>
<keyword evidence="1" id="KW-1133">Transmembrane helix</keyword>
<sequence>MTLVLVAAVLLLCLQNGIANSFSRFLLPLDDSVNVLSATASNQCLSDVSLFTGSLQTYVTTLRQCQQNGQCTEQQQRILQENLYAAKQFDAFGKIPPGVLEVTLINPGSYRECMKLDAPYKVHYCYARGVWNNQAGNPVAELGVRVGVCMPRSCSEKDIPKLLGTVEAGGVITVNFVDSSCVPTNVTPTTGFWIFMSLMGFFVIWAIASTVVDYILDVYYVEKKEIKNKAMDAFLAFSLYSNGSLLLNVNPPKEGNIKSLASIRFLSMTWVASGHTLLENSFSESLLPVLTMWDPLLSTTILNAFLSVDTFFLLSGVLVSYLFFKARPSLRYVKNPINWIMFYVHRYLRLTPSMMFFIGFYTVVLPFVNGPYTAALTEYVGSIETRVEACEKNWWRNMLYINNFYVRGGTTKACYNILWYLALDTQFYFIAPIFLIAFYFYPLIGGALILLCSGVSIWYVYAVTSRYDLPATIIGVFTLFTGKIDEFFSEYYEIPWARWNPYLIGIIVGYLLAKLNERRPKLNWLVVISSWLAATAVALLSLYGPHDYMKGDNNWNKMVRGTYNNFSRIGWSLAVSWVIVANHLGWGGPIATFMEHPAWQPLGRLSYCAYIVHSFVIHYVFNLDDRPPHYVSIWQTYVTRVVPVVVLSYIFAFVWSCLFEVPFIKLEKLLLGGFGPQRKPRTIKPETIQDENYEKNGKYDLTHTDRL</sequence>
<name>A0ABR1C2Z1_NECAM</name>
<feature type="transmembrane region" description="Helical" evidence="1">
    <location>
        <begin position="525"/>
        <end position="546"/>
    </location>
</feature>
<feature type="transmembrane region" description="Helical" evidence="1">
    <location>
        <begin position="427"/>
        <end position="460"/>
    </location>
</feature>
<comment type="caution">
    <text evidence="4">The sequence shown here is derived from an EMBL/GenBank/DDBJ whole genome shotgun (WGS) entry which is preliminary data.</text>
</comment>
<dbReference type="InterPro" id="IPR002656">
    <property type="entry name" value="Acyl_transf_3_dom"/>
</dbReference>
<feature type="transmembrane region" description="Helical" evidence="1">
    <location>
        <begin position="233"/>
        <end position="250"/>
    </location>
</feature>
<feature type="transmembrane region" description="Helical" evidence="1">
    <location>
        <begin position="192"/>
        <end position="221"/>
    </location>
</feature>
<gene>
    <name evidence="4" type="primary">Necator_chrI.g3984</name>
    <name evidence="4" type="ORF">RB195_007855</name>
</gene>
<dbReference type="PANTHER" id="PTHR11161">
    <property type="entry name" value="O-ACYLTRANSFERASE"/>
    <property type="match status" value="1"/>
</dbReference>
<evidence type="ECO:0000259" key="3">
    <source>
        <dbReference type="SMART" id="SM00703"/>
    </source>
</evidence>
<evidence type="ECO:0000313" key="4">
    <source>
        <dbReference type="EMBL" id="KAK6731636.1"/>
    </source>
</evidence>
<evidence type="ECO:0000313" key="5">
    <source>
        <dbReference type="Proteomes" id="UP001303046"/>
    </source>
</evidence>
<reference evidence="4 5" key="1">
    <citation type="submission" date="2023-08" db="EMBL/GenBank/DDBJ databases">
        <title>A Necator americanus chromosomal reference genome.</title>
        <authorList>
            <person name="Ilik V."/>
            <person name="Petrzelkova K.J."/>
            <person name="Pardy F."/>
            <person name="Fuh T."/>
            <person name="Niatou-Singa F.S."/>
            <person name="Gouil Q."/>
            <person name="Baker L."/>
            <person name="Ritchie M.E."/>
            <person name="Jex A.R."/>
            <person name="Gazzola D."/>
            <person name="Li H."/>
            <person name="Toshio Fujiwara R."/>
            <person name="Zhan B."/>
            <person name="Aroian R.V."/>
            <person name="Pafco B."/>
            <person name="Schwarz E.M."/>
        </authorList>
    </citation>
    <scope>NUCLEOTIDE SEQUENCE [LARGE SCALE GENOMIC DNA]</scope>
    <source>
        <strain evidence="4 5">Aroian</strain>
        <tissue evidence="4">Whole animal</tissue>
    </source>
</reference>
<feature type="chain" id="PRO_5046189420" description="Nose resistant-to-fluoxetine protein N-terminal domain-containing protein" evidence="2">
    <location>
        <begin position="20"/>
        <end position="707"/>
    </location>
</feature>